<evidence type="ECO:0000313" key="2">
    <source>
        <dbReference type="Proteomes" id="UP000605805"/>
    </source>
</evidence>
<reference evidence="1" key="1">
    <citation type="journal article" date="2020" name="ISME J.">
        <title>Gammaproteobacteria mediating utilization of methyl-, sulfur- and petroleum organic compounds in deep ocean hydrothermal plumes.</title>
        <authorList>
            <person name="Zhou Z."/>
            <person name="Liu Y."/>
            <person name="Pan J."/>
            <person name="Cron B.R."/>
            <person name="Toner B.M."/>
            <person name="Anantharaman K."/>
            <person name="Breier J.A."/>
            <person name="Dick G.J."/>
            <person name="Li M."/>
        </authorList>
    </citation>
    <scope>NUCLEOTIDE SEQUENCE</scope>
    <source>
        <strain evidence="1">SZUA-1435</strain>
    </source>
</reference>
<dbReference type="Proteomes" id="UP000605805">
    <property type="component" value="Unassembled WGS sequence"/>
</dbReference>
<accession>A0A833DVM8</accession>
<name>A0A833DVM8_9CREN</name>
<proteinExistence type="predicted"/>
<gene>
    <name evidence="1" type="ORF">EYH02_06315</name>
</gene>
<feature type="non-terminal residue" evidence="1">
    <location>
        <position position="136"/>
    </location>
</feature>
<dbReference type="AlphaFoldDB" id="A0A833DVM8"/>
<sequence>MFVSWLDAKDLDKLFTELKRRGFAIEEGMHVVLLDSSELGVWYCVREGRRVAAIVAHYIDAHYEALIALPPNASDSEILQALLNAERRGMWRASVEPVIIVSIDDELASIVREYSDTYPERATDVLEHYHRHAEDR</sequence>
<protein>
    <submittedName>
        <fullName evidence="1">Uncharacterized protein</fullName>
    </submittedName>
</protein>
<evidence type="ECO:0000313" key="1">
    <source>
        <dbReference type="EMBL" id="HIP57655.1"/>
    </source>
</evidence>
<organism evidence="1 2">
    <name type="scientific">Ignisphaera aggregans</name>
    <dbReference type="NCBI Taxonomy" id="334771"/>
    <lineage>
        <taxon>Archaea</taxon>
        <taxon>Thermoproteota</taxon>
        <taxon>Thermoprotei</taxon>
        <taxon>Desulfurococcales</taxon>
        <taxon>Desulfurococcaceae</taxon>
        <taxon>Ignisphaera</taxon>
    </lineage>
</organism>
<comment type="caution">
    <text evidence="1">The sequence shown here is derived from an EMBL/GenBank/DDBJ whole genome shotgun (WGS) entry which is preliminary data.</text>
</comment>
<dbReference type="EMBL" id="DQTV01000126">
    <property type="protein sequence ID" value="HIP57655.1"/>
    <property type="molecule type" value="Genomic_DNA"/>
</dbReference>